<evidence type="ECO:0000313" key="1">
    <source>
        <dbReference type="EMBL" id="KAI0040248.1"/>
    </source>
</evidence>
<keyword evidence="2" id="KW-1185">Reference proteome</keyword>
<reference evidence="1" key="1">
    <citation type="submission" date="2021-02" db="EMBL/GenBank/DDBJ databases">
        <authorList>
            <consortium name="DOE Joint Genome Institute"/>
            <person name="Ahrendt S."/>
            <person name="Looney B.P."/>
            <person name="Miyauchi S."/>
            <person name="Morin E."/>
            <person name="Drula E."/>
            <person name="Courty P.E."/>
            <person name="Chicoki N."/>
            <person name="Fauchery L."/>
            <person name="Kohler A."/>
            <person name="Kuo A."/>
            <person name="Labutti K."/>
            <person name="Pangilinan J."/>
            <person name="Lipzen A."/>
            <person name="Riley R."/>
            <person name="Andreopoulos W."/>
            <person name="He G."/>
            <person name="Johnson J."/>
            <person name="Barry K.W."/>
            <person name="Grigoriev I.V."/>
            <person name="Nagy L."/>
            <person name="Hibbett D."/>
            <person name="Henrissat B."/>
            <person name="Matheny P.B."/>
            <person name="Labbe J."/>
            <person name="Martin F."/>
        </authorList>
    </citation>
    <scope>NUCLEOTIDE SEQUENCE</scope>
    <source>
        <strain evidence="1">FP105234-sp</strain>
    </source>
</reference>
<accession>A0ACB8R8A5</accession>
<reference evidence="1" key="2">
    <citation type="journal article" date="2022" name="New Phytol.">
        <title>Evolutionary transition to the ectomycorrhizal habit in the genomes of a hyperdiverse lineage of mushroom-forming fungi.</title>
        <authorList>
            <person name="Looney B."/>
            <person name="Miyauchi S."/>
            <person name="Morin E."/>
            <person name="Drula E."/>
            <person name="Courty P.E."/>
            <person name="Kohler A."/>
            <person name="Kuo A."/>
            <person name="LaButti K."/>
            <person name="Pangilinan J."/>
            <person name="Lipzen A."/>
            <person name="Riley R."/>
            <person name="Andreopoulos W."/>
            <person name="He G."/>
            <person name="Johnson J."/>
            <person name="Nolan M."/>
            <person name="Tritt A."/>
            <person name="Barry K.W."/>
            <person name="Grigoriev I.V."/>
            <person name="Nagy L.G."/>
            <person name="Hibbett D."/>
            <person name="Henrissat B."/>
            <person name="Matheny P.B."/>
            <person name="Labbe J."/>
            <person name="Martin F.M."/>
        </authorList>
    </citation>
    <scope>NUCLEOTIDE SEQUENCE</scope>
    <source>
        <strain evidence="1">FP105234-sp</strain>
    </source>
</reference>
<dbReference type="Proteomes" id="UP000814033">
    <property type="component" value="Unassembled WGS sequence"/>
</dbReference>
<dbReference type="EMBL" id="MU276213">
    <property type="protein sequence ID" value="KAI0040248.1"/>
    <property type="molecule type" value="Genomic_DNA"/>
</dbReference>
<comment type="caution">
    <text evidence="1">The sequence shown here is derived from an EMBL/GenBank/DDBJ whole genome shotgun (WGS) entry which is preliminary data.</text>
</comment>
<proteinExistence type="predicted"/>
<gene>
    <name evidence="1" type="ORF">FA95DRAFT_1611943</name>
</gene>
<evidence type="ECO:0000313" key="2">
    <source>
        <dbReference type="Proteomes" id="UP000814033"/>
    </source>
</evidence>
<organism evidence="1 2">
    <name type="scientific">Auriscalpium vulgare</name>
    <dbReference type="NCBI Taxonomy" id="40419"/>
    <lineage>
        <taxon>Eukaryota</taxon>
        <taxon>Fungi</taxon>
        <taxon>Dikarya</taxon>
        <taxon>Basidiomycota</taxon>
        <taxon>Agaricomycotina</taxon>
        <taxon>Agaricomycetes</taxon>
        <taxon>Russulales</taxon>
        <taxon>Auriscalpiaceae</taxon>
        <taxon>Auriscalpium</taxon>
    </lineage>
</organism>
<sequence length="620" mass="69775">MNQYVPEYLTRAAEQQLLMLERMLILTYGKLPSQEQTSELEDSDDNIIIHRRRRGLCHNNLLPISWLPTEILAKIFSYLVHATTPMYPQSRPLNRSWIAVIHVCGLWRETAFGSRSLWTSVTSQFGVMWFVNMIARTANMPLSASISSWPADLLDGECLKVLFIRHLPRMQELSLMSPMHSPMRDSFYSMLLGQHAPSLRRLRLSNAVMFRYPSTPAFLNNLTTLEIHQTPNGIQQWLSLFYRPDNDSQWRPSAAVIITALQNMMNLKHLILRHIHMERGSSDMPAQHVTARVILPSLKRFELISDTTTASTLLSNLHIPSAANAILDLSYSGEDQEAMFVLLQDIRLFTSLPSGDDASPPYAIKNLILGWQDSEDTLSVHMWQSETLDHANPNVHLRLTGNASPPFDPLKVRVARCASIWRKLGAPWSVMRVFASEHLQFLSMSGWLEAEQWDAVLKISPRLRRIKTRSFSGLALCKALADATRLAVLPKDGDNAVENAQNLPELTTLKIHNVDLGAYAWTCEHCAMHAGSVEYPYTAPINPLLELIAIREKIGLPLRKLDLAQSVVPDCVAVKLRAAAPAMALQGTVVPTQPTSKMKSHSRSILGPSRNASTSRRARR</sequence>
<name>A0ACB8R8A5_9AGAM</name>
<protein>
    <submittedName>
        <fullName evidence="1">Uncharacterized protein</fullName>
    </submittedName>
</protein>